<evidence type="ECO:0000313" key="1">
    <source>
        <dbReference type="EMBL" id="MED6238996.1"/>
    </source>
</evidence>
<evidence type="ECO:0000313" key="2">
    <source>
        <dbReference type="Proteomes" id="UP001345963"/>
    </source>
</evidence>
<sequence length="107" mass="12359">MHADVSVILPYLLFYFIRTDRQRVVLKALNVPSRMRSSSNYTNRVTPVTHRMTTEAIYAYVIRGSVPYVPYFFSRAVRMSFASPLPGRPVACWLELRFFRPPRAGTG</sequence>
<keyword evidence="2" id="KW-1185">Reference proteome</keyword>
<organism evidence="1 2">
    <name type="scientific">Ataeniobius toweri</name>
    <dbReference type="NCBI Taxonomy" id="208326"/>
    <lineage>
        <taxon>Eukaryota</taxon>
        <taxon>Metazoa</taxon>
        <taxon>Chordata</taxon>
        <taxon>Craniata</taxon>
        <taxon>Vertebrata</taxon>
        <taxon>Euteleostomi</taxon>
        <taxon>Actinopterygii</taxon>
        <taxon>Neopterygii</taxon>
        <taxon>Teleostei</taxon>
        <taxon>Neoteleostei</taxon>
        <taxon>Acanthomorphata</taxon>
        <taxon>Ovalentaria</taxon>
        <taxon>Atherinomorphae</taxon>
        <taxon>Cyprinodontiformes</taxon>
        <taxon>Goodeidae</taxon>
        <taxon>Ataeniobius</taxon>
    </lineage>
</organism>
<name>A0ABU7AMJ6_9TELE</name>
<dbReference type="Proteomes" id="UP001345963">
    <property type="component" value="Unassembled WGS sequence"/>
</dbReference>
<dbReference type="EMBL" id="JAHUTI010020709">
    <property type="protein sequence ID" value="MED6238996.1"/>
    <property type="molecule type" value="Genomic_DNA"/>
</dbReference>
<accession>A0ABU7AMJ6</accession>
<proteinExistence type="predicted"/>
<protein>
    <submittedName>
        <fullName evidence="1">Uncharacterized protein</fullName>
    </submittedName>
</protein>
<comment type="caution">
    <text evidence="1">The sequence shown here is derived from an EMBL/GenBank/DDBJ whole genome shotgun (WGS) entry which is preliminary data.</text>
</comment>
<gene>
    <name evidence="1" type="ORF">ATANTOWER_000409</name>
</gene>
<reference evidence="1 2" key="1">
    <citation type="submission" date="2021-07" db="EMBL/GenBank/DDBJ databases">
        <authorList>
            <person name="Palmer J.M."/>
        </authorList>
    </citation>
    <scope>NUCLEOTIDE SEQUENCE [LARGE SCALE GENOMIC DNA]</scope>
    <source>
        <strain evidence="1 2">AT_MEX2019</strain>
        <tissue evidence="1">Muscle</tissue>
    </source>
</reference>